<dbReference type="EnsemblMetazoa" id="AATE015160-RA">
    <property type="protein sequence ID" value="AATE015160-PA.1"/>
    <property type="gene ID" value="AATE015160"/>
</dbReference>
<evidence type="ECO:0000313" key="1">
    <source>
        <dbReference type="EnsemblMetazoa" id="AATE015160-PA.1"/>
    </source>
</evidence>
<accession>A0A182JBU5</accession>
<sequence>MIGGDHHDRSFPVGGTAITTHETLTRSVSMYFSISVSRLIHVLGHGDIAADVDVCLLLHYELRNRVCLLKGEILYVGLKREKDKANKSIVFLRQQGAERRNAGAGPDQNDRLGRILGHVERGCAADEQEDSVFRLQVGQIVRADTVVFGPFAVLRPVGDDGDRQMYFVQILARRGRDGVEPGLQCVQLGDQDGCRWAAGGEFFQDFEQMGQLPNLQLEHLVRIVDSGQPLDNAVDDFLPICRKYAHVVAGLSPDTPTRLSSAGTHDDPNTFSHPAAWPRVPWLVLPAGHPLFKTQHLLTPSATISTKIVDRSVPFISQCRLIGFRLTEHSIDFLLWNFDSARSSDSCSCTGAYRTVFSDSSLCSANVASESVSSGSRQNVSHAI</sequence>
<name>A0A182JBU5_ANOAO</name>
<protein>
    <submittedName>
        <fullName evidence="1">Uncharacterized protein</fullName>
    </submittedName>
</protein>
<proteinExistence type="predicted"/>
<reference evidence="1" key="1">
    <citation type="submission" date="2022-08" db="UniProtKB">
        <authorList>
            <consortium name="EnsemblMetazoa"/>
        </authorList>
    </citation>
    <scope>IDENTIFICATION</scope>
    <source>
        <strain evidence="1">EBRO</strain>
    </source>
</reference>
<dbReference type="AlphaFoldDB" id="A0A182JBU5"/>
<dbReference type="VEuPathDB" id="VectorBase:AATE015160"/>
<organism evidence="1">
    <name type="scientific">Anopheles atroparvus</name>
    <name type="common">European mosquito</name>
    <dbReference type="NCBI Taxonomy" id="41427"/>
    <lineage>
        <taxon>Eukaryota</taxon>
        <taxon>Metazoa</taxon>
        <taxon>Ecdysozoa</taxon>
        <taxon>Arthropoda</taxon>
        <taxon>Hexapoda</taxon>
        <taxon>Insecta</taxon>
        <taxon>Pterygota</taxon>
        <taxon>Neoptera</taxon>
        <taxon>Endopterygota</taxon>
        <taxon>Diptera</taxon>
        <taxon>Nematocera</taxon>
        <taxon>Culicoidea</taxon>
        <taxon>Culicidae</taxon>
        <taxon>Anophelinae</taxon>
        <taxon>Anopheles</taxon>
    </lineage>
</organism>